<evidence type="ECO:0000256" key="10">
    <source>
        <dbReference type="SAM" id="MobiDB-lite"/>
    </source>
</evidence>
<evidence type="ECO:0000313" key="12">
    <source>
        <dbReference type="EMBL" id="ORY34907.1"/>
    </source>
</evidence>
<evidence type="ECO:0000256" key="4">
    <source>
        <dbReference type="ARBA" id="ARBA00022679"/>
    </source>
</evidence>
<evidence type="ECO:0000256" key="2">
    <source>
        <dbReference type="ARBA" id="ARBA00012513"/>
    </source>
</evidence>
<feature type="region of interest" description="Disordered" evidence="10">
    <location>
        <begin position="520"/>
        <end position="541"/>
    </location>
</feature>
<feature type="compositionally biased region" description="Low complexity" evidence="10">
    <location>
        <begin position="599"/>
        <end position="608"/>
    </location>
</feature>
<comment type="similarity">
    <text evidence="1">Belongs to the protein kinase superfamily. AGC Ser/Thr protein kinase family.</text>
</comment>
<dbReference type="Gene3D" id="1.10.510.10">
    <property type="entry name" value="Transferase(Phosphotransferase) domain 1"/>
    <property type="match status" value="2"/>
</dbReference>
<evidence type="ECO:0000259" key="11">
    <source>
        <dbReference type="PROSITE" id="PS50011"/>
    </source>
</evidence>
<dbReference type="Gene3D" id="3.30.200.20">
    <property type="entry name" value="Phosphorylase Kinase, domain 1"/>
    <property type="match status" value="1"/>
</dbReference>
<evidence type="ECO:0000256" key="6">
    <source>
        <dbReference type="ARBA" id="ARBA00022777"/>
    </source>
</evidence>
<evidence type="ECO:0000256" key="3">
    <source>
        <dbReference type="ARBA" id="ARBA00022527"/>
    </source>
</evidence>
<feature type="region of interest" description="Disordered" evidence="10">
    <location>
        <begin position="795"/>
        <end position="829"/>
    </location>
</feature>
<dbReference type="PANTHER" id="PTHR24356:SF390">
    <property type="entry name" value="PROTEIN KINASE C, BRAIN ISOZYME-RELATED"/>
    <property type="match status" value="1"/>
</dbReference>
<dbReference type="InterPro" id="IPR050236">
    <property type="entry name" value="Ser_Thr_kinase_AGC"/>
</dbReference>
<keyword evidence="13" id="KW-1185">Reference proteome</keyword>
<feature type="compositionally biased region" description="Polar residues" evidence="10">
    <location>
        <begin position="862"/>
        <end position="871"/>
    </location>
</feature>
<dbReference type="GO" id="GO:0004674">
    <property type="term" value="F:protein serine/threonine kinase activity"/>
    <property type="evidence" value="ECO:0007669"/>
    <property type="project" value="UniProtKB-KW"/>
</dbReference>
<evidence type="ECO:0000313" key="13">
    <source>
        <dbReference type="Proteomes" id="UP000193986"/>
    </source>
</evidence>
<feature type="compositionally biased region" description="Low complexity" evidence="10">
    <location>
        <begin position="36"/>
        <end position="52"/>
    </location>
</feature>
<gene>
    <name evidence="12" type="ORF">BCR39DRAFT_136667</name>
</gene>
<dbReference type="Pfam" id="PF00069">
    <property type="entry name" value="Pkinase"/>
    <property type="match status" value="2"/>
</dbReference>
<dbReference type="EMBL" id="MCFC01000002">
    <property type="protein sequence ID" value="ORY34907.1"/>
    <property type="molecule type" value="Genomic_DNA"/>
</dbReference>
<accession>A0A1Y2BJW0</accession>
<dbReference type="SMART" id="SM00220">
    <property type="entry name" value="S_TKc"/>
    <property type="match status" value="1"/>
</dbReference>
<dbReference type="PANTHER" id="PTHR24356">
    <property type="entry name" value="SERINE/THREONINE-PROTEIN KINASE"/>
    <property type="match status" value="1"/>
</dbReference>
<dbReference type="SUPFAM" id="SSF56112">
    <property type="entry name" value="Protein kinase-like (PK-like)"/>
    <property type="match status" value="1"/>
</dbReference>
<dbReference type="InterPro" id="IPR045270">
    <property type="entry name" value="STKc_AGC"/>
</dbReference>
<name>A0A1Y2BJW0_9TREE</name>
<feature type="compositionally biased region" description="Basic and acidic residues" evidence="10">
    <location>
        <begin position="873"/>
        <end position="882"/>
    </location>
</feature>
<feature type="region of interest" description="Disordered" evidence="10">
    <location>
        <begin position="1"/>
        <end position="76"/>
    </location>
</feature>
<comment type="catalytic activity">
    <reaction evidence="9">
        <text>L-seryl-[protein] + ATP = O-phospho-L-seryl-[protein] + ADP + H(+)</text>
        <dbReference type="Rhea" id="RHEA:17989"/>
        <dbReference type="Rhea" id="RHEA-COMP:9863"/>
        <dbReference type="Rhea" id="RHEA-COMP:11604"/>
        <dbReference type="ChEBI" id="CHEBI:15378"/>
        <dbReference type="ChEBI" id="CHEBI:29999"/>
        <dbReference type="ChEBI" id="CHEBI:30616"/>
        <dbReference type="ChEBI" id="CHEBI:83421"/>
        <dbReference type="ChEBI" id="CHEBI:456216"/>
        <dbReference type="EC" id="2.7.11.1"/>
    </reaction>
</comment>
<evidence type="ECO:0000256" key="8">
    <source>
        <dbReference type="ARBA" id="ARBA00047899"/>
    </source>
</evidence>
<evidence type="ECO:0000256" key="5">
    <source>
        <dbReference type="ARBA" id="ARBA00022741"/>
    </source>
</evidence>
<dbReference type="EC" id="2.7.11.1" evidence="2"/>
<comment type="catalytic activity">
    <reaction evidence="8">
        <text>L-threonyl-[protein] + ATP = O-phospho-L-threonyl-[protein] + ADP + H(+)</text>
        <dbReference type="Rhea" id="RHEA:46608"/>
        <dbReference type="Rhea" id="RHEA-COMP:11060"/>
        <dbReference type="Rhea" id="RHEA-COMP:11605"/>
        <dbReference type="ChEBI" id="CHEBI:15378"/>
        <dbReference type="ChEBI" id="CHEBI:30013"/>
        <dbReference type="ChEBI" id="CHEBI:30616"/>
        <dbReference type="ChEBI" id="CHEBI:61977"/>
        <dbReference type="ChEBI" id="CHEBI:456216"/>
        <dbReference type="EC" id="2.7.11.1"/>
    </reaction>
</comment>
<dbReference type="InParanoid" id="A0A1Y2BJW0"/>
<proteinExistence type="inferred from homology"/>
<dbReference type="AlphaFoldDB" id="A0A1Y2BJW0"/>
<sequence length="902" mass="100060">MATTMIMPRDIHLPPTPPKSPNRPKGPHAIHTQMNSPKTPSHSSSDTSAMTSNGGPSSPQSRISPANTTVSSRRGPSTYRARLEDFELIHVVGKGTAGRVLLVRHAPTSKIRAMKAVSKRTVLAHDELTHTLTELNILKRFAIHEPHNRFVSKLYHSFTDRENFYFVMDFYPGGDLATQMEIYGVLGHHRTRFYAADIVQGLEDLHRHGIIVRDLKPENILLNSKGHAVLADFGLSKEFPYRGEPKKLHVVTYPGQPPLPEWAGAGAASSRLMPDGSRRLVVDRADSFVGTAEYLSPEVVECSEYSYAVDWWALGCIIFEGLIGRVPFRKEDGEPPLVLWNKILQDSWDLVLYDPNTGRLYEEHVLDDTTWHFIDALLQKDPLWRLTEPHVKKHGYFAYVDWETVRRGDYEDPFGLDIHPLAGYNMHYFPRLCLEQEPTVDMSKHDEQDEHDHNAVPSPLNDNALYALAQARYRTELENFTWSWQDVGRDRNNSPPSSADIEGFAVDMFEEEGTATEATSIQGTIDEEDETSAEEETVESPKLIETSNETAEVADEPTFTPVDQSVMDLKSLDINSAPSSPVPSVKTLPAISSPQTTTSRVSLDPPVSPPLSDTAVPATAPVPIDKPFTASPQRLALNLPTGLPSSGLSVSDVVSVPSPGFGSSTRFFRRHPRLPSVETVPIARLSVELNGTITRLEDEEWEELDLEGVESVPNGHNAAAPLNGFFARGFGQVLRRRPSTLGSSGLRRTVKTSDSSRDSSPTKLRPNPNLFGGGKTKKAIDKIKAFPKLRKLSESKAIHAQTAPISPPSPSRPEAARRHTESGWFERRSRLRKKTSVADSLKIVKSVSMSLKGEKRSERQETTGGLISSASLEAKKAPKVELTKTPPVDWALDEGWKRKSED</sequence>
<feature type="region of interest" description="Disordered" evidence="10">
    <location>
        <begin position="848"/>
        <end position="902"/>
    </location>
</feature>
<comment type="caution">
    <text evidence="12">The sequence shown here is derived from an EMBL/GenBank/DDBJ whole genome shotgun (WGS) entry which is preliminary data.</text>
</comment>
<organism evidence="12 13">
    <name type="scientific">Naematelia encephala</name>
    <dbReference type="NCBI Taxonomy" id="71784"/>
    <lineage>
        <taxon>Eukaryota</taxon>
        <taxon>Fungi</taxon>
        <taxon>Dikarya</taxon>
        <taxon>Basidiomycota</taxon>
        <taxon>Agaricomycotina</taxon>
        <taxon>Tremellomycetes</taxon>
        <taxon>Tremellales</taxon>
        <taxon>Naemateliaceae</taxon>
        <taxon>Naematelia</taxon>
    </lineage>
</organism>
<feature type="compositionally biased region" description="Basic and acidic residues" evidence="10">
    <location>
        <begin position="814"/>
        <end position="828"/>
    </location>
</feature>
<evidence type="ECO:0000256" key="7">
    <source>
        <dbReference type="ARBA" id="ARBA00022840"/>
    </source>
</evidence>
<feature type="compositionally biased region" description="Polar residues" evidence="10">
    <location>
        <begin position="53"/>
        <end position="75"/>
    </location>
</feature>
<dbReference type="CDD" id="cd05123">
    <property type="entry name" value="STKc_AGC"/>
    <property type="match status" value="1"/>
</dbReference>
<feature type="domain" description="Protein kinase" evidence="11">
    <location>
        <begin position="86"/>
        <end position="397"/>
    </location>
</feature>
<keyword evidence="6 12" id="KW-0418">Kinase</keyword>
<protein>
    <recommendedName>
        <fullName evidence="2">non-specific serine/threonine protein kinase</fullName>
        <ecNumber evidence="2">2.7.11.1</ecNumber>
    </recommendedName>
</protein>
<dbReference type="FunFam" id="1.10.510.10:FF:000604">
    <property type="entry name" value="AGC protein kinase"/>
    <property type="match status" value="1"/>
</dbReference>
<dbReference type="OrthoDB" id="63267at2759"/>
<keyword evidence="3" id="KW-0723">Serine/threonine-protein kinase</keyword>
<keyword evidence="7" id="KW-0067">ATP-binding</keyword>
<dbReference type="InterPro" id="IPR000719">
    <property type="entry name" value="Prot_kinase_dom"/>
</dbReference>
<dbReference type="GO" id="GO:0005524">
    <property type="term" value="F:ATP binding"/>
    <property type="evidence" value="ECO:0007669"/>
    <property type="project" value="UniProtKB-KW"/>
</dbReference>
<dbReference type="InterPro" id="IPR011009">
    <property type="entry name" value="Kinase-like_dom_sf"/>
</dbReference>
<dbReference type="PROSITE" id="PS50011">
    <property type="entry name" value="PROTEIN_KINASE_DOM"/>
    <property type="match status" value="1"/>
</dbReference>
<feature type="region of interest" description="Disordered" evidence="10">
    <location>
        <begin position="737"/>
        <end position="775"/>
    </location>
</feature>
<evidence type="ECO:0000256" key="1">
    <source>
        <dbReference type="ARBA" id="ARBA00009903"/>
    </source>
</evidence>
<evidence type="ECO:0000256" key="9">
    <source>
        <dbReference type="ARBA" id="ARBA00048679"/>
    </source>
</evidence>
<reference evidence="12 13" key="1">
    <citation type="submission" date="2016-07" db="EMBL/GenBank/DDBJ databases">
        <title>Pervasive Adenine N6-methylation of Active Genes in Fungi.</title>
        <authorList>
            <consortium name="DOE Joint Genome Institute"/>
            <person name="Mondo S.J."/>
            <person name="Dannebaum R.O."/>
            <person name="Kuo R.C."/>
            <person name="Labutti K."/>
            <person name="Haridas S."/>
            <person name="Kuo A."/>
            <person name="Salamov A."/>
            <person name="Ahrendt S.R."/>
            <person name="Lipzen A."/>
            <person name="Sullivan W."/>
            <person name="Andreopoulos W.B."/>
            <person name="Clum A."/>
            <person name="Lindquist E."/>
            <person name="Daum C."/>
            <person name="Ramamoorthy G.K."/>
            <person name="Gryganskyi A."/>
            <person name="Culley D."/>
            <person name="Magnuson J.K."/>
            <person name="James T.Y."/>
            <person name="O'Malley M.A."/>
            <person name="Stajich J.E."/>
            <person name="Spatafora J.W."/>
            <person name="Visel A."/>
            <person name="Grigoriev I.V."/>
        </authorList>
    </citation>
    <scope>NUCLEOTIDE SEQUENCE [LARGE SCALE GENOMIC DNA]</scope>
    <source>
        <strain evidence="12 13">68-887.2</strain>
    </source>
</reference>
<dbReference type="STRING" id="71784.A0A1Y2BJW0"/>
<feature type="compositionally biased region" description="Acidic residues" evidence="10">
    <location>
        <begin position="525"/>
        <end position="538"/>
    </location>
</feature>
<feature type="compositionally biased region" description="Basic and acidic residues" evidence="10">
    <location>
        <begin position="852"/>
        <end position="861"/>
    </location>
</feature>
<feature type="region of interest" description="Disordered" evidence="10">
    <location>
        <begin position="577"/>
        <end position="608"/>
    </location>
</feature>
<keyword evidence="4" id="KW-0808">Transferase</keyword>
<keyword evidence="5" id="KW-0547">Nucleotide-binding</keyword>
<dbReference type="GO" id="GO:0035556">
    <property type="term" value="P:intracellular signal transduction"/>
    <property type="evidence" value="ECO:0007669"/>
    <property type="project" value="TreeGrafter"/>
</dbReference>
<dbReference type="Proteomes" id="UP000193986">
    <property type="component" value="Unassembled WGS sequence"/>
</dbReference>